<dbReference type="Proteomes" id="UP000499080">
    <property type="component" value="Unassembled WGS sequence"/>
</dbReference>
<proteinExistence type="predicted"/>
<evidence type="ECO:0000313" key="2">
    <source>
        <dbReference type="EMBL" id="GBO36929.1"/>
    </source>
</evidence>
<keyword evidence="1" id="KW-1133">Transmembrane helix</keyword>
<protein>
    <submittedName>
        <fullName evidence="2">Uncharacterized protein</fullName>
    </submittedName>
</protein>
<evidence type="ECO:0000313" key="3">
    <source>
        <dbReference type="Proteomes" id="UP000499080"/>
    </source>
</evidence>
<reference evidence="2 3" key="1">
    <citation type="journal article" date="2019" name="Sci. Rep.">
        <title>Orb-weaving spider Araneus ventricosus genome elucidates the spidroin gene catalogue.</title>
        <authorList>
            <person name="Kono N."/>
            <person name="Nakamura H."/>
            <person name="Ohtoshi R."/>
            <person name="Moran D.A.P."/>
            <person name="Shinohara A."/>
            <person name="Yoshida Y."/>
            <person name="Fujiwara M."/>
            <person name="Mori M."/>
            <person name="Tomita M."/>
            <person name="Arakawa K."/>
        </authorList>
    </citation>
    <scope>NUCLEOTIDE SEQUENCE [LARGE SCALE GENOMIC DNA]</scope>
</reference>
<dbReference type="AlphaFoldDB" id="A0A4Y2WI92"/>
<accession>A0A4Y2WI92</accession>
<keyword evidence="3" id="KW-1185">Reference proteome</keyword>
<comment type="caution">
    <text evidence="2">The sequence shown here is derived from an EMBL/GenBank/DDBJ whole genome shotgun (WGS) entry which is preliminary data.</text>
</comment>
<keyword evidence="1" id="KW-0812">Transmembrane</keyword>
<feature type="transmembrane region" description="Helical" evidence="1">
    <location>
        <begin position="53"/>
        <end position="74"/>
    </location>
</feature>
<dbReference type="EMBL" id="BGPR01061206">
    <property type="protein sequence ID" value="GBO36929.1"/>
    <property type="molecule type" value="Genomic_DNA"/>
</dbReference>
<evidence type="ECO:0000256" key="1">
    <source>
        <dbReference type="SAM" id="Phobius"/>
    </source>
</evidence>
<sequence>MFRVFAVKHSLKDTLWNCIYFLIPMRNLELDIHEVSAPVHLELFAKDDLDFKFIHLSGSFTKALPVAAIPFYAYSRLQNKIATQRVVLVFVREALCPFPGLVLSFMTECN</sequence>
<organism evidence="2 3">
    <name type="scientific">Araneus ventricosus</name>
    <name type="common">Orbweaver spider</name>
    <name type="synonym">Epeira ventricosa</name>
    <dbReference type="NCBI Taxonomy" id="182803"/>
    <lineage>
        <taxon>Eukaryota</taxon>
        <taxon>Metazoa</taxon>
        <taxon>Ecdysozoa</taxon>
        <taxon>Arthropoda</taxon>
        <taxon>Chelicerata</taxon>
        <taxon>Arachnida</taxon>
        <taxon>Araneae</taxon>
        <taxon>Araneomorphae</taxon>
        <taxon>Entelegynae</taxon>
        <taxon>Araneoidea</taxon>
        <taxon>Araneidae</taxon>
        <taxon>Araneus</taxon>
    </lineage>
</organism>
<name>A0A4Y2WI92_ARAVE</name>
<keyword evidence="1" id="KW-0472">Membrane</keyword>
<gene>
    <name evidence="2" type="ORF">AVEN_114811_1</name>
</gene>